<dbReference type="Proteomes" id="UP000024404">
    <property type="component" value="Unassembled WGS sequence"/>
</dbReference>
<feature type="transmembrane region" description="Helical" evidence="1">
    <location>
        <begin position="6"/>
        <end position="26"/>
    </location>
</feature>
<keyword evidence="1" id="KW-1133">Transmembrane helix</keyword>
<keyword evidence="1" id="KW-0812">Transmembrane</keyword>
<proteinExistence type="predicted"/>
<protein>
    <submittedName>
        <fullName evidence="2">Uncharacterized protein</fullName>
    </submittedName>
</protein>
<keyword evidence="1" id="KW-0472">Membrane</keyword>
<evidence type="ECO:0000313" key="2">
    <source>
        <dbReference type="EnsemblMetazoa" id="OVOC12109.1"/>
    </source>
</evidence>
<organism evidence="2 3">
    <name type="scientific">Onchocerca volvulus</name>
    <dbReference type="NCBI Taxonomy" id="6282"/>
    <lineage>
        <taxon>Eukaryota</taxon>
        <taxon>Metazoa</taxon>
        <taxon>Ecdysozoa</taxon>
        <taxon>Nematoda</taxon>
        <taxon>Chromadorea</taxon>
        <taxon>Rhabditida</taxon>
        <taxon>Spirurina</taxon>
        <taxon>Spiruromorpha</taxon>
        <taxon>Filarioidea</taxon>
        <taxon>Onchocercidae</taxon>
        <taxon>Onchocerca</taxon>
    </lineage>
</organism>
<accession>A0A8R1TLM6</accession>
<name>A0A8R1TLM6_ONCVO</name>
<dbReference type="AlphaFoldDB" id="A0A8R1TLM6"/>
<keyword evidence="3" id="KW-1185">Reference proteome</keyword>
<evidence type="ECO:0000313" key="3">
    <source>
        <dbReference type="Proteomes" id="UP000024404"/>
    </source>
</evidence>
<reference evidence="2" key="2">
    <citation type="submission" date="2022-06" db="UniProtKB">
        <authorList>
            <consortium name="EnsemblMetazoa"/>
        </authorList>
    </citation>
    <scope>IDENTIFICATION</scope>
</reference>
<dbReference type="EMBL" id="CMVM020000396">
    <property type="status" value="NOT_ANNOTATED_CDS"/>
    <property type="molecule type" value="Genomic_DNA"/>
</dbReference>
<sequence>MDSTVMAHVGIIMISYASLRLILITFRRYYQLALKIELRCRDDKTRLLAPSSIVCLNSGLHFGSEWFPSKWPSSIPKCEFYSFIKSRIIFALV</sequence>
<dbReference type="EnsemblMetazoa" id="OVOC12109.1">
    <property type="protein sequence ID" value="OVOC12109.1"/>
    <property type="gene ID" value="WBGene00248918"/>
</dbReference>
<reference evidence="3" key="1">
    <citation type="submission" date="2013-10" db="EMBL/GenBank/DDBJ databases">
        <title>Genome sequencing of Onchocerca volvulus.</title>
        <authorList>
            <person name="Cotton J."/>
            <person name="Tsai J."/>
            <person name="Stanley E."/>
            <person name="Tracey A."/>
            <person name="Holroyd N."/>
            <person name="Lustigman S."/>
            <person name="Berriman M."/>
        </authorList>
    </citation>
    <scope>NUCLEOTIDE SEQUENCE</scope>
</reference>
<evidence type="ECO:0000256" key="1">
    <source>
        <dbReference type="SAM" id="Phobius"/>
    </source>
</evidence>